<feature type="region of interest" description="Disordered" evidence="1">
    <location>
        <begin position="552"/>
        <end position="597"/>
    </location>
</feature>
<organism evidence="3 4">
    <name type="scientific">Meristemomyces frigidus</name>
    <dbReference type="NCBI Taxonomy" id="1508187"/>
    <lineage>
        <taxon>Eukaryota</taxon>
        <taxon>Fungi</taxon>
        <taxon>Dikarya</taxon>
        <taxon>Ascomycota</taxon>
        <taxon>Pezizomycotina</taxon>
        <taxon>Dothideomycetes</taxon>
        <taxon>Dothideomycetidae</taxon>
        <taxon>Mycosphaerellales</taxon>
        <taxon>Teratosphaeriaceae</taxon>
        <taxon>Meristemomyces</taxon>
    </lineage>
</organism>
<gene>
    <name evidence="3" type="ORF">LTR62_003902</name>
</gene>
<feature type="region of interest" description="Disordered" evidence="1">
    <location>
        <begin position="330"/>
        <end position="368"/>
    </location>
</feature>
<feature type="region of interest" description="Disordered" evidence="1">
    <location>
        <begin position="643"/>
        <end position="698"/>
    </location>
</feature>
<feature type="compositionally biased region" description="Polar residues" evidence="1">
    <location>
        <begin position="81"/>
        <end position="118"/>
    </location>
</feature>
<dbReference type="EMBL" id="JAVRRL010000029">
    <property type="protein sequence ID" value="KAK5112588.1"/>
    <property type="molecule type" value="Genomic_DNA"/>
</dbReference>
<feature type="compositionally biased region" description="Polar residues" evidence="1">
    <location>
        <begin position="342"/>
        <end position="356"/>
    </location>
</feature>
<sequence>MSRYNYNTNSYYDPVGSQQPPPTGYTYGQDPALNSSGAPSYSAAATRNYSTGPSSASYQGYGSSTAGRATNTMGNLHGPEHSQSTSANTAGTPYNGSSWNGTNSYEYGTNLQMPNRVQSNNSPAYTNAAAASNTYGQLSAPEQTQSTATAYANTAAAASHTYGQLSALEQTQSTTKAYGVNQSYPSAAQQGSTTSSTSYQSPQPQRYNSPLHTVQAQKGHAKQSSRPANHHDSSSRMSQVHRQGSASVEPQAPTMTVDPSQVYDDTAERRRKAQVEAERKRKRDEELAVRKAEEGRIAAEAVKRKEEEKLAKHVQEVVWKKVEAERKAEQLTKAREEKKQSKSAASALQKMASSSAMAGGDDEAPPANAEEAEMRAMFKKMREFNAKNPTMLAQLWEEERKTHATQAPSQSACATRAAPPIARSSTASTAVAAKSGVRPFQKPRPPGPLKQAKANPAITKTPVWKSAMPITTQTSNSLWPPQKKGSLAEWAAKWLISIPENQGKIVSRDEVLRILDGNPSYVQLCEALEGLGLHFERSALARELLDAVPGGTTQQVIQPTPPANGFTTRPVGSPAAKKKGSRPLKDPTGPATVAYDTPSFTSLSDAAKEVNAMHRHSRQPPAALIGGPVQPLASSRPLVPSYLSPGAPVTRPTQEEMRASYRAPSVSTPKEVKPDLQSEAPSRPPANKEEAARKRNFGDLIDLTAQDSDDDEPPAKIMNVQMGSIIPSINQPQSRPTSSVQLQPPLAPANTRHSFSQPINANDFYKRPNANVIVPGMDMRKPSIPWGALPLPPVISSMQPNFAPPMQSPQPPRSKGPSLETKQHDRIRGRMLVEPIMRDRVARKNKYDTRTIARDVLLATGKHPDMRGLNSHLNPLLNLLAHHGGSGGSFDDGQRGNRSDLSTIRWDIIDPELPSANARKVKIPALITEDTADADDEDDEPAAIRTVQQARDNGDGTTTYVSVNERVGSQKIKKRLGRPPRHSLPGTINIAHSDTPARQVVSGQTTTPSTALTGTALGYSAFRKLDENGNPIKTKGRPVGWRKSVHSREAQGLTPPKPGASRGPKKNSTSTKPLVEAEPQIWYCLWRDCDAQLHNQDTLKKHVVKIHGRANERQYECLWRGCDAVAAIRDVGKGKGKLLKDEEGEFATFPDLKGWLWHVDDKHLRPIAKRQGDGPKGGVASNHNATDSEAYLSDAQGRSVTPIIRPTSEPLTNIKSLPAATSRVRPRSMRALALAPGLTREEREAAGDLAQLERHKGLVGVRMAKTGATFAIRKRVQGLIDDEDFEDVVETEDEHYGDGGVEQ</sequence>
<feature type="compositionally biased region" description="Polar residues" evidence="1">
    <location>
        <begin position="235"/>
        <end position="259"/>
    </location>
</feature>
<proteinExistence type="predicted"/>
<feature type="region of interest" description="Disordered" evidence="1">
    <location>
        <begin position="185"/>
        <end position="288"/>
    </location>
</feature>
<feature type="compositionally biased region" description="Low complexity" evidence="1">
    <location>
        <begin position="422"/>
        <end position="435"/>
    </location>
</feature>
<feature type="region of interest" description="Disordered" evidence="1">
    <location>
        <begin position="729"/>
        <end position="752"/>
    </location>
</feature>
<feature type="compositionally biased region" description="Polar residues" evidence="1">
    <location>
        <begin position="206"/>
        <end position="227"/>
    </location>
</feature>
<feature type="compositionally biased region" description="Basic and acidic residues" evidence="1">
    <location>
        <begin position="330"/>
        <end position="340"/>
    </location>
</feature>
<feature type="compositionally biased region" description="Polar residues" evidence="1">
    <location>
        <begin position="32"/>
        <end position="74"/>
    </location>
</feature>
<feature type="compositionally biased region" description="Basic and acidic residues" evidence="1">
    <location>
        <begin position="686"/>
        <end position="697"/>
    </location>
</feature>
<feature type="compositionally biased region" description="Polar residues" evidence="1">
    <location>
        <begin position="404"/>
        <end position="413"/>
    </location>
</feature>
<dbReference type="Gene3D" id="3.30.160.60">
    <property type="entry name" value="Classic Zinc Finger"/>
    <property type="match status" value="1"/>
</dbReference>
<reference evidence="3" key="1">
    <citation type="submission" date="2023-08" db="EMBL/GenBank/DDBJ databases">
        <title>Black Yeasts Isolated from many extreme environments.</title>
        <authorList>
            <person name="Coleine C."/>
            <person name="Stajich J.E."/>
            <person name="Selbmann L."/>
        </authorList>
    </citation>
    <scope>NUCLEOTIDE SEQUENCE</scope>
    <source>
        <strain evidence="3">CCFEE 5401</strain>
    </source>
</reference>
<protein>
    <recommendedName>
        <fullName evidence="2">C2H2-type domain-containing protein</fullName>
    </recommendedName>
</protein>
<name>A0AAN7TR70_9PEZI</name>
<feature type="region of interest" description="Disordered" evidence="1">
    <location>
        <begin position="401"/>
        <end position="454"/>
    </location>
</feature>
<feature type="compositionally biased region" description="Polar residues" evidence="1">
    <location>
        <begin position="1"/>
        <end position="11"/>
    </location>
</feature>
<feature type="compositionally biased region" description="Basic and acidic residues" evidence="1">
    <location>
        <begin position="273"/>
        <end position="288"/>
    </location>
</feature>
<feature type="region of interest" description="Disordered" evidence="1">
    <location>
        <begin position="798"/>
        <end position="823"/>
    </location>
</feature>
<feature type="domain" description="C2H2-type" evidence="2">
    <location>
        <begin position="1084"/>
        <end position="1107"/>
    </location>
</feature>
<feature type="compositionally biased region" description="Polar residues" evidence="1">
    <location>
        <begin position="729"/>
        <end position="742"/>
    </location>
</feature>
<accession>A0AAN7TR70</accession>
<evidence type="ECO:0000313" key="3">
    <source>
        <dbReference type="EMBL" id="KAK5112588.1"/>
    </source>
</evidence>
<dbReference type="Proteomes" id="UP001310890">
    <property type="component" value="Unassembled WGS sequence"/>
</dbReference>
<evidence type="ECO:0000259" key="2">
    <source>
        <dbReference type="PROSITE" id="PS00028"/>
    </source>
</evidence>
<evidence type="ECO:0000256" key="1">
    <source>
        <dbReference type="SAM" id="MobiDB-lite"/>
    </source>
</evidence>
<evidence type="ECO:0000313" key="4">
    <source>
        <dbReference type="Proteomes" id="UP001310890"/>
    </source>
</evidence>
<feature type="compositionally biased region" description="Pro residues" evidence="1">
    <location>
        <begin position="802"/>
        <end position="814"/>
    </location>
</feature>
<dbReference type="InterPro" id="IPR013087">
    <property type="entry name" value="Znf_C2H2_type"/>
</dbReference>
<dbReference type="PROSITE" id="PS00028">
    <property type="entry name" value="ZINC_FINGER_C2H2_1"/>
    <property type="match status" value="1"/>
</dbReference>
<comment type="caution">
    <text evidence="3">The sequence shown here is derived from an EMBL/GenBank/DDBJ whole genome shotgun (WGS) entry which is preliminary data.</text>
</comment>
<feature type="region of interest" description="Disordered" evidence="1">
    <location>
        <begin position="1"/>
        <end position="125"/>
    </location>
</feature>
<feature type="compositionally biased region" description="Low complexity" evidence="1">
    <location>
        <begin position="185"/>
        <end position="205"/>
    </location>
</feature>
<feature type="region of interest" description="Disordered" evidence="1">
    <location>
        <begin position="1028"/>
        <end position="1073"/>
    </location>
</feature>